<keyword evidence="5 8" id="KW-0408">Iron</keyword>
<evidence type="ECO:0000256" key="1">
    <source>
        <dbReference type="ARBA" id="ARBA00022485"/>
    </source>
</evidence>
<feature type="binding site" evidence="8">
    <location>
        <begin position="32"/>
        <end position="34"/>
    </location>
    <ligand>
        <name>S-adenosyl-L-methionine</name>
        <dbReference type="ChEBI" id="CHEBI:59789"/>
    </ligand>
</feature>
<evidence type="ECO:0000256" key="5">
    <source>
        <dbReference type="ARBA" id="ARBA00023004"/>
    </source>
</evidence>
<comment type="cofactor">
    <cofactor evidence="8">
        <name>S-adenosyl-L-methionine</name>
        <dbReference type="ChEBI" id="CHEBI:59789"/>
    </cofactor>
    <text evidence="8">Binds 1 S-adenosyl-L-methionine per subunit.</text>
</comment>
<dbReference type="PROSITE" id="PS51918">
    <property type="entry name" value="RADICAL_SAM"/>
    <property type="match status" value="1"/>
</dbReference>
<feature type="binding site" evidence="8">
    <location>
        <position position="193"/>
    </location>
    <ligand>
        <name>substrate</name>
    </ligand>
</feature>
<evidence type="ECO:0000259" key="9">
    <source>
        <dbReference type="PROSITE" id="PS51918"/>
    </source>
</evidence>
<reference evidence="10 11" key="1">
    <citation type="submission" date="2021-11" db="EMBL/GenBank/DDBJ databases">
        <title>Genomic of Niabella pedocola.</title>
        <authorList>
            <person name="Wu T."/>
        </authorList>
    </citation>
    <scope>NUCLEOTIDE SEQUENCE [LARGE SCALE GENOMIC DNA]</scope>
    <source>
        <strain evidence="10 11">JCM 31011</strain>
    </source>
</reference>
<dbReference type="Proteomes" id="UP001199816">
    <property type="component" value="Unassembled WGS sequence"/>
</dbReference>
<feature type="binding site" evidence="8">
    <location>
        <position position="67"/>
    </location>
    <ligand>
        <name>substrate</name>
    </ligand>
</feature>
<gene>
    <name evidence="8" type="primary">queE</name>
    <name evidence="10" type="ORF">LQ567_23330</name>
</gene>
<dbReference type="Pfam" id="PF04055">
    <property type="entry name" value="Radical_SAM"/>
    <property type="match status" value="1"/>
</dbReference>
<dbReference type="HAMAP" id="MF_00917">
    <property type="entry name" value="QueE"/>
    <property type="match status" value="1"/>
</dbReference>
<dbReference type="InterPro" id="IPR013785">
    <property type="entry name" value="Aldolase_TIM"/>
</dbReference>
<keyword evidence="1 8" id="KW-0004">4Fe-4S</keyword>
<keyword evidence="2 8" id="KW-0949">S-adenosyl-L-methionine</keyword>
<evidence type="ECO:0000256" key="6">
    <source>
        <dbReference type="ARBA" id="ARBA00023014"/>
    </source>
</evidence>
<feature type="binding site" evidence="8">
    <location>
        <begin position="110"/>
        <end position="112"/>
    </location>
    <ligand>
        <name>S-adenosyl-L-methionine</name>
        <dbReference type="ChEBI" id="CHEBI:59789"/>
    </ligand>
</feature>
<dbReference type="SFLD" id="SFLDS00029">
    <property type="entry name" value="Radical_SAM"/>
    <property type="match status" value="1"/>
</dbReference>
<dbReference type="InterPro" id="IPR024924">
    <property type="entry name" value="7-CO-7-deazaguanine_synth-like"/>
</dbReference>
<keyword evidence="11" id="KW-1185">Reference proteome</keyword>
<keyword evidence="6 8" id="KW-0411">Iron-sulfur</keyword>
<dbReference type="EC" id="4.3.99.3" evidence="8"/>
<evidence type="ECO:0000256" key="7">
    <source>
        <dbReference type="ARBA" id="ARBA00023239"/>
    </source>
</evidence>
<feature type="binding site" evidence="8">
    <location>
        <position position="22"/>
    </location>
    <ligand>
        <name>substrate</name>
    </ligand>
</feature>
<dbReference type="EMBL" id="JAJNEC010000007">
    <property type="protein sequence ID" value="MCD2425736.1"/>
    <property type="molecule type" value="Genomic_DNA"/>
</dbReference>
<keyword evidence="7 8" id="KW-0456">Lyase</keyword>
<comment type="function">
    <text evidence="8">Catalyzes the complex heterocyclic radical-mediated conversion of 6-carboxy-5,6,7,8-tetrahydropterin (CPH4) to 7-carboxy-7-deazaguanine (CDG), a step common to the biosynthetic pathways of all 7-deazapurine-containing compounds.</text>
</comment>
<evidence type="ECO:0000313" key="10">
    <source>
        <dbReference type="EMBL" id="MCD2425736.1"/>
    </source>
</evidence>
<feature type="binding site" evidence="8">
    <location>
        <position position="69"/>
    </location>
    <ligand>
        <name>S-adenosyl-L-methionine</name>
        <dbReference type="ChEBI" id="CHEBI:59789"/>
    </ligand>
</feature>
<comment type="similarity">
    <text evidence="8">Belongs to the radical SAM superfamily. 7-carboxy-7-deazaguanine synthase family.</text>
</comment>
<evidence type="ECO:0000256" key="4">
    <source>
        <dbReference type="ARBA" id="ARBA00022842"/>
    </source>
</evidence>
<feature type="binding site" evidence="8">
    <location>
        <begin position="7"/>
        <end position="9"/>
    </location>
    <ligand>
        <name>substrate</name>
    </ligand>
</feature>
<feature type="binding site" evidence="8">
    <location>
        <position position="33"/>
    </location>
    <ligand>
        <name>[4Fe-4S] cluster</name>
        <dbReference type="ChEBI" id="CHEBI:49883"/>
        <note>4Fe-4S-S-AdoMet</note>
    </ligand>
</feature>
<keyword evidence="8" id="KW-0671">Queuosine biosynthesis</keyword>
<feature type="domain" description="Radical SAM core" evidence="9">
    <location>
        <begin position="13"/>
        <end position="193"/>
    </location>
</feature>
<comment type="caution">
    <text evidence="10">The sequence shown here is derived from an EMBL/GenBank/DDBJ whole genome shotgun (WGS) entry which is preliminary data.</text>
</comment>
<dbReference type="InterPro" id="IPR058240">
    <property type="entry name" value="rSAM_sf"/>
</dbReference>
<dbReference type="PIRSF" id="PIRSF000370">
    <property type="entry name" value="QueE"/>
    <property type="match status" value="1"/>
</dbReference>
<feature type="binding site" evidence="8">
    <location>
        <position position="26"/>
    </location>
    <ligand>
        <name>[4Fe-4S] cluster</name>
        <dbReference type="ChEBI" id="CHEBI:49883"/>
        <note>4Fe-4S-S-AdoMet</note>
    </ligand>
</feature>
<evidence type="ECO:0000256" key="8">
    <source>
        <dbReference type="HAMAP-Rule" id="MF_00917"/>
    </source>
</evidence>
<keyword evidence="4 8" id="KW-0460">Magnesium</keyword>
<comment type="catalytic activity">
    <reaction evidence="8">
        <text>6-carboxy-5,6,7,8-tetrahydropterin + H(+) = 7-carboxy-7-carbaguanine + NH4(+)</text>
        <dbReference type="Rhea" id="RHEA:27974"/>
        <dbReference type="ChEBI" id="CHEBI:15378"/>
        <dbReference type="ChEBI" id="CHEBI:28938"/>
        <dbReference type="ChEBI" id="CHEBI:61032"/>
        <dbReference type="ChEBI" id="CHEBI:61036"/>
        <dbReference type="EC" id="4.3.99.3"/>
    </reaction>
</comment>
<name>A0ABS8Q0P4_9BACT</name>
<dbReference type="PANTHER" id="PTHR42836">
    <property type="entry name" value="7-CARBOXY-7-DEAZAGUANINE SYNTHASE"/>
    <property type="match status" value="1"/>
</dbReference>
<comment type="subunit">
    <text evidence="8">Homodimer.</text>
</comment>
<feature type="binding site" evidence="8">
    <location>
        <position position="30"/>
    </location>
    <ligand>
        <name>[4Fe-4S] cluster</name>
        <dbReference type="ChEBI" id="CHEBI:49883"/>
        <note>4Fe-4S-S-AdoMet</note>
    </ligand>
</feature>
<comment type="cofactor">
    <cofactor evidence="8">
        <name>Mg(2+)</name>
        <dbReference type="ChEBI" id="CHEBI:18420"/>
    </cofactor>
</comment>
<dbReference type="Gene3D" id="3.20.20.70">
    <property type="entry name" value="Aldolase class I"/>
    <property type="match status" value="1"/>
</dbReference>
<comment type="pathway">
    <text evidence="8">Purine metabolism; 7-cyano-7-deazaguanine biosynthesis.</text>
</comment>
<keyword evidence="3 8" id="KW-0479">Metal-binding</keyword>
<dbReference type="InterPro" id="IPR007197">
    <property type="entry name" value="rSAM"/>
</dbReference>
<proteinExistence type="inferred from homology"/>
<dbReference type="SUPFAM" id="SSF102114">
    <property type="entry name" value="Radical SAM enzymes"/>
    <property type="match status" value="1"/>
</dbReference>
<dbReference type="RefSeq" id="WP_231008300.1">
    <property type="nucleotide sequence ID" value="NZ_JAJNEC010000007.1"/>
</dbReference>
<protein>
    <recommendedName>
        <fullName evidence="8">7-carboxy-7-deazaguanine synthase</fullName>
        <shortName evidence="8">CDG synthase</shortName>
        <ecNumber evidence="8">4.3.99.3</ecNumber>
    </recommendedName>
    <alternativeName>
        <fullName evidence="8">Queuosine biosynthesis protein QueE</fullName>
    </alternativeName>
</protein>
<accession>A0ABS8Q0P4</accession>
<sequence>MEHFYTIQGEGYHQGKAAYFVRLGGCDVGCTWCDVKESWSFDAHPHWAIASIVEAIKNTPAPIAVITGGEPLLHPLDALTTALRENGIATNIETSGSASLSGAWDWICLSPKKFKQPLPEILPLANELKIIVYNKSDFAWGEQFAAQVAPHCKLYLQPEWSKAAAMTPLIIDYIKEHPKWELSLQIHKYINVP</sequence>
<evidence type="ECO:0000313" key="11">
    <source>
        <dbReference type="Proteomes" id="UP001199816"/>
    </source>
</evidence>
<dbReference type="PANTHER" id="PTHR42836:SF1">
    <property type="entry name" value="7-CARBOXY-7-DEAZAGUANINE SYNTHASE"/>
    <property type="match status" value="1"/>
</dbReference>
<comment type="caution">
    <text evidence="8">Lacks conserved residue(s) required for the propagation of feature annotation.</text>
</comment>
<comment type="cofactor">
    <cofactor evidence="8">
        <name>[4Fe-4S] cluster</name>
        <dbReference type="ChEBI" id="CHEBI:49883"/>
    </cofactor>
    <text evidence="8">Binds 1 [4Fe-4S] cluster. The cluster is coordinated with 3 cysteines and an exchangeable S-adenosyl-L-methionine.</text>
</comment>
<evidence type="ECO:0000256" key="2">
    <source>
        <dbReference type="ARBA" id="ARBA00022691"/>
    </source>
</evidence>
<organism evidence="10 11">
    <name type="scientific">Niabella pedocola</name>
    <dbReference type="NCBI Taxonomy" id="1752077"/>
    <lineage>
        <taxon>Bacteria</taxon>
        <taxon>Pseudomonadati</taxon>
        <taxon>Bacteroidota</taxon>
        <taxon>Chitinophagia</taxon>
        <taxon>Chitinophagales</taxon>
        <taxon>Chitinophagaceae</taxon>
        <taxon>Niabella</taxon>
    </lineage>
</organism>
<evidence type="ECO:0000256" key="3">
    <source>
        <dbReference type="ARBA" id="ARBA00022723"/>
    </source>
</evidence>